<dbReference type="EMBL" id="SMJW01000036">
    <property type="protein sequence ID" value="TDC17247.1"/>
    <property type="molecule type" value="Genomic_DNA"/>
</dbReference>
<dbReference type="Proteomes" id="UP000295431">
    <property type="component" value="Unassembled WGS sequence"/>
</dbReference>
<organism evidence="2 3">
    <name type="scientific">Actinomadura bangladeshensis</name>
    <dbReference type="NCBI Taxonomy" id="453573"/>
    <lineage>
        <taxon>Bacteria</taxon>
        <taxon>Bacillati</taxon>
        <taxon>Actinomycetota</taxon>
        <taxon>Actinomycetes</taxon>
        <taxon>Streptosporangiales</taxon>
        <taxon>Thermomonosporaceae</taxon>
        <taxon>Actinomadura</taxon>
    </lineage>
</organism>
<feature type="region of interest" description="Disordered" evidence="1">
    <location>
        <begin position="76"/>
        <end position="109"/>
    </location>
</feature>
<sequence>MRHLTPSFASGALRRGEQIEQLLGGFDHGDQHIIPGKDHIILYRSQVTDVGSDAFKDVSQFPPLDPDEATLGRIIGSAAGPDEVSTTPTSIRRPSVPSPPGPDSCAPKPKCCWRVTSWRP</sequence>
<evidence type="ECO:0000313" key="2">
    <source>
        <dbReference type="EMBL" id="TDC17247.1"/>
    </source>
</evidence>
<name>A0A4R4P8S0_9ACTN</name>
<evidence type="ECO:0000313" key="3">
    <source>
        <dbReference type="Proteomes" id="UP000295431"/>
    </source>
</evidence>
<reference evidence="2 3" key="1">
    <citation type="submission" date="2019-03" db="EMBL/GenBank/DDBJ databases">
        <title>Draft genome sequences of novel Actinobacteria.</title>
        <authorList>
            <person name="Sahin N."/>
            <person name="Ay H."/>
            <person name="Saygin H."/>
        </authorList>
    </citation>
    <scope>NUCLEOTIDE SEQUENCE [LARGE SCALE GENOMIC DNA]</scope>
    <source>
        <strain evidence="2 3">DSM 45347</strain>
    </source>
</reference>
<dbReference type="OrthoDB" id="3298516at2"/>
<dbReference type="RefSeq" id="WP_131938717.1">
    <property type="nucleotide sequence ID" value="NZ_BAAAMX010000049.1"/>
</dbReference>
<evidence type="ECO:0000256" key="1">
    <source>
        <dbReference type="SAM" id="MobiDB-lite"/>
    </source>
</evidence>
<dbReference type="AlphaFoldDB" id="A0A4R4P8S0"/>
<comment type="caution">
    <text evidence="2">The sequence shown here is derived from an EMBL/GenBank/DDBJ whole genome shotgun (WGS) entry which is preliminary data.</text>
</comment>
<protein>
    <submittedName>
        <fullName evidence="2">Uncharacterized protein</fullName>
    </submittedName>
</protein>
<proteinExistence type="predicted"/>
<gene>
    <name evidence="2" type="ORF">E1284_09855</name>
</gene>
<accession>A0A4R4P8S0</accession>
<keyword evidence="3" id="KW-1185">Reference proteome</keyword>